<dbReference type="PANTHER" id="PTHR31973:SF187">
    <property type="entry name" value="MUTATOR TRANSPOSASE MUDRA PROTEIN"/>
    <property type="match status" value="1"/>
</dbReference>
<gene>
    <name evidence="4" type="ORF">U9M48_037259</name>
</gene>
<proteinExistence type="predicted"/>
<name>A0AAQ3X935_PASNO</name>
<dbReference type="InterPro" id="IPR018289">
    <property type="entry name" value="MULE_transposase_dom"/>
</dbReference>
<keyword evidence="1" id="KW-0863">Zinc-finger</keyword>
<feature type="compositionally biased region" description="Acidic residues" evidence="2">
    <location>
        <begin position="189"/>
        <end position="207"/>
    </location>
</feature>
<evidence type="ECO:0000256" key="1">
    <source>
        <dbReference type="PROSITE-ProRule" id="PRU00047"/>
    </source>
</evidence>
<keyword evidence="5" id="KW-1185">Reference proteome</keyword>
<evidence type="ECO:0000313" key="4">
    <source>
        <dbReference type="EMBL" id="WVZ91026.1"/>
    </source>
</evidence>
<dbReference type="SMART" id="SM00575">
    <property type="entry name" value="ZnF_PMZ"/>
    <property type="match status" value="1"/>
</dbReference>
<protein>
    <recommendedName>
        <fullName evidence="3">CCHC-type domain-containing protein</fullName>
    </recommendedName>
</protein>
<dbReference type="EMBL" id="CP144752">
    <property type="protein sequence ID" value="WVZ91026.1"/>
    <property type="molecule type" value="Genomic_DNA"/>
</dbReference>
<accession>A0AAQ3X935</accession>
<evidence type="ECO:0000259" key="3">
    <source>
        <dbReference type="PROSITE" id="PS50158"/>
    </source>
</evidence>
<feature type="compositionally biased region" description="Acidic residues" evidence="2">
    <location>
        <begin position="847"/>
        <end position="859"/>
    </location>
</feature>
<reference evidence="4 5" key="1">
    <citation type="submission" date="2024-02" db="EMBL/GenBank/DDBJ databases">
        <title>High-quality chromosome-scale genome assembly of Pensacola bahiagrass (Paspalum notatum Flugge var. saurae).</title>
        <authorList>
            <person name="Vega J.M."/>
            <person name="Podio M."/>
            <person name="Orjuela J."/>
            <person name="Siena L.A."/>
            <person name="Pessino S.C."/>
            <person name="Combes M.C."/>
            <person name="Mariac C."/>
            <person name="Albertini E."/>
            <person name="Pupilli F."/>
            <person name="Ortiz J.P.A."/>
            <person name="Leblanc O."/>
        </authorList>
    </citation>
    <scope>NUCLEOTIDE SEQUENCE [LARGE SCALE GENOMIC DNA]</scope>
    <source>
        <strain evidence="4">R1</strain>
        <tissue evidence="4">Leaf</tissue>
    </source>
</reference>
<dbReference type="GO" id="GO:0008270">
    <property type="term" value="F:zinc ion binding"/>
    <property type="evidence" value="ECO:0007669"/>
    <property type="project" value="UniProtKB-KW"/>
</dbReference>
<dbReference type="InterPro" id="IPR006564">
    <property type="entry name" value="Znf_PMZ"/>
</dbReference>
<evidence type="ECO:0000313" key="5">
    <source>
        <dbReference type="Proteomes" id="UP001341281"/>
    </source>
</evidence>
<feature type="compositionally biased region" description="Basic residues" evidence="2">
    <location>
        <begin position="898"/>
        <end position="911"/>
    </location>
</feature>
<dbReference type="InterPro" id="IPR001878">
    <property type="entry name" value="Znf_CCHC"/>
</dbReference>
<dbReference type="PANTHER" id="PTHR31973">
    <property type="entry name" value="POLYPROTEIN, PUTATIVE-RELATED"/>
    <property type="match status" value="1"/>
</dbReference>
<keyword evidence="1" id="KW-0479">Metal-binding</keyword>
<feature type="region of interest" description="Disordered" evidence="2">
    <location>
        <begin position="796"/>
        <end position="872"/>
    </location>
</feature>
<dbReference type="Pfam" id="PF03108">
    <property type="entry name" value="DBD_Tnp_Mut"/>
    <property type="match status" value="1"/>
</dbReference>
<dbReference type="PROSITE" id="PS50158">
    <property type="entry name" value="ZF_CCHC"/>
    <property type="match status" value="1"/>
</dbReference>
<dbReference type="Proteomes" id="UP001341281">
    <property type="component" value="Chromosome 08"/>
</dbReference>
<feature type="domain" description="CCHC-type" evidence="3">
    <location>
        <begin position="781"/>
        <end position="796"/>
    </location>
</feature>
<dbReference type="InterPro" id="IPR004332">
    <property type="entry name" value="Transposase_MuDR"/>
</dbReference>
<organism evidence="4 5">
    <name type="scientific">Paspalum notatum var. saurae</name>
    <dbReference type="NCBI Taxonomy" id="547442"/>
    <lineage>
        <taxon>Eukaryota</taxon>
        <taxon>Viridiplantae</taxon>
        <taxon>Streptophyta</taxon>
        <taxon>Embryophyta</taxon>
        <taxon>Tracheophyta</taxon>
        <taxon>Spermatophyta</taxon>
        <taxon>Magnoliopsida</taxon>
        <taxon>Liliopsida</taxon>
        <taxon>Poales</taxon>
        <taxon>Poaceae</taxon>
        <taxon>PACMAD clade</taxon>
        <taxon>Panicoideae</taxon>
        <taxon>Andropogonodae</taxon>
        <taxon>Paspaleae</taxon>
        <taxon>Paspalinae</taxon>
        <taxon>Paspalum</taxon>
    </lineage>
</organism>
<dbReference type="Pfam" id="PF10551">
    <property type="entry name" value="MULE"/>
    <property type="match status" value="1"/>
</dbReference>
<feature type="region of interest" description="Disordered" evidence="2">
    <location>
        <begin position="891"/>
        <end position="911"/>
    </location>
</feature>
<sequence length="911" mass="103576">MDPQSACRVAIQVPAYVEQRPDGKDDYHVTSDYTRVVDRDTFSWLDLIDLLKQDIVFGPDQELHVMYFDDIQKKFVCIDSDASLLTAFGMFWNLRRLAILVDVKDTGPRLAALNASNVISTQQSQVEQGPIQEGEAQSEDSSSSSDTEPSKRKGKGKSNEPNLDDWGECDEIDYVGVDDEKANYRDLVSDDEGADADYYPDTDEEDKDPLVVDDEKGCEYVVHLTDLENPKIAEGVTFPDGTCFKRCIRQYAVLNEVEFAVPYSESTRYRAYCKAKRCRWRIYASQLQDGRTWMIRKFPHKHTCASTGKFEHNCMATDHWFKDRVINYLRADPTIGTKALKEKLEEKYCIKISYYVAWDSRQMAFDEVLGGWEDSFEHVCSWKREIETRSPGSIVEVDCDILGGKHRFSRMFVALKPCIDGFLNGCMPYLGVDSTVLTGRWKGQLASAIAVDGHNWMYPVAYGVFGSENWQWFMNMLNKAIGSPSGLVISTDTGKGIDGAVTKVVSNGVEHRECMRHLVKNFQKRYRGEVFERNLWPATRAYRKSTFQRHYNEMNEACPAAMKWLADNHKLLSTFSHSSKCDYCTNNIAECFNSCVKDDKSLPVIDLMDKIRQMIMERFCTRVRIAEKLTGKILPRVMKDLHEKSRNLNFSITKCTPMIGEVGGVNKDLIPWRFTVDLERRECSCGAWQMTGLPFVHGIVFIGTRRVDLEDFVDKYYSVEKFKAAYASYVCPLPDKIQWEPVNTGFKLLPPLLKRAAGRPRTRRIVGVEEGGSGTKRRQTCKRCGGLGHLQKTCNETVLDPDAPPPAPAKKRRRTKPKVVDLGPLKTDASKGKKKATKPRVVYVTEDNQEDEPETEEQPTMEGDPTMERPTMEEQQEFVSVVTANTAGPVTRSQNAKKVAKKTRKKNMLGL</sequence>
<dbReference type="GO" id="GO:0003676">
    <property type="term" value="F:nucleic acid binding"/>
    <property type="evidence" value="ECO:0007669"/>
    <property type="project" value="InterPro"/>
</dbReference>
<keyword evidence="1" id="KW-0862">Zinc</keyword>
<evidence type="ECO:0000256" key="2">
    <source>
        <dbReference type="SAM" id="MobiDB-lite"/>
    </source>
</evidence>
<feature type="region of interest" description="Disordered" evidence="2">
    <location>
        <begin position="121"/>
        <end position="169"/>
    </location>
</feature>
<dbReference type="AlphaFoldDB" id="A0AAQ3X935"/>
<feature type="region of interest" description="Disordered" evidence="2">
    <location>
        <begin position="185"/>
        <end position="209"/>
    </location>
</feature>